<protein>
    <submittedName>
        <fullName evidence="1">Uncharacterized protein</fullName>
    </submittedName>
</protein>
<evidence type="ECO:0000313" key="2">
    <source>
        <dbReference type="Proteomes" id="UP001054945"/>
    </source>
</evidence>
<sequence>MSSNDINWSFYLNRTVHPNHLDFQMSGVSPKIPKSNDSRQNPDINHIRGHGTLIKAHTLSGMNSLSSKVFA</sequence>
<accession>A0AAV4Q872</accession>
<evidence type="ECO:0000313" key="1">
    <source>
        <dbReference type="EMBL" id="GIY05670.1"/>
    </source>
</evidence>
<dbReference type="EMBL" id="BPLR01005865">
    <property type="protein sequence ID" value="GIY05670.1"/>
    <property type="molecule type" value="Genomic_DNA"/>
</dbReference>
<dbReference type="Proteomes" id="UP001054945">
    <property type="component" value="Unassembled WGS sequence"/>
</dbReference>
<dbReference type="AlphaFoldDB" id="A0AAV4Q872"/>
<gene>
    <name evidence="1" type="ORF">CEXT_487701</name>
</gene>
<keyword evidence="2" id="KW-1185">Reference proteome</keyword>
<organism evidence="1 2">
    <name type="scientific">Caerostris extrusa</name>
    <name type="common">Bark spider</name>
    <name type="synonym">Caerostris bankana</name>
    <dbReference type="NCBI Taxonomy" id="172846"/>
    <lineage>
        <taxon>Eukaryota</taxon>
        <taxon>Metazoa</taxon>
        <taxon>Ecdysozoa</taxon>
        <taxon>Arthropoda</taxon>
        <taxon>Chelicerata</taxon>
        <taxon>Arachnida</taxon>
        <taxon>Araneae</taxon>
        <taxon>Araneomorphae</taxon>
        <taxon>Entelegynae</taxon>
        <taxon>Araneoidea</taxon>
        <taxon>Araneidae</taxon>
        <taxon>Caerostris</taxon>
    </lineage>
</organism>
<comment type="caution">
    <text evidence="1">The sequence shown here is derived from an EMBL/GenBank/DDBJ whole genome shotgun (WGS) entry which is preliminary data.</text>
</comment>
<reference evidence="1 2" key="1">
    <citation type="submission" date="2021-06" db="EMBL/GenBank/DDBJ databases">
        <title>Caerostris extrusa draft genome.</title>
        <authorList>
            <person name="Kono N."/>
            <person name="Arakawa K."/>
        </authorList>
    </citation>
    <scope>NUCLEOTIDE SEQUENCE [LARGE SCALE GENOMIC DNA]</scope>
</reference>
<proteinExistence type="predicted"/>
<name>A0AAV4Q872_CAEEX</name>